<name>A0A7S2HXK0_9EUKA</name>
<sequence>MLQGPSSTGVRRLEVPTELAAQCASHFESDWKNGMLPLGNSTCRGYGSYSKTLATFSAKEQTDNTLLITNNLLAQARTSIPGFAGMESVLVAWISQNYGVKVALHYAHGLRQGPDTLASTGFDVHQDTEDFDFITHTVVVKLTADRAGEASSQMRVVGAGQPFSYGNAAGSAGAFLARLHHSSVPASDSRGQCLKLAYFFRIAS</sequence>
<gene>
    <name evidence="1" type="ORF">CBRE1094_LOCUS29460</name>
</gene>
<reference evidence="1" key="1">
    <citation type="submission" date="2021-01" db="EMBL/GenBank/DDBJ databases">
        <authorList>
            <person name="Corre E."/>
            <person name="Pelletier E."/>
            <person name="Niang G."/>
            <person name="Scheremetjew M."/>
            <person name="Finn R."/>
            <person name="Kale V."/>
            <person name="Holt S."/>
            <person name="Cochrane G."/>
            <person name="Meng A."/>
            <person name="Brown T."/>
            <person name="Cohen L."/>
        </authorList>
    </citation>
    <scope>NUCLEOTIDE SEQUENCE</scope>
    <source>
        <strain evidence="1">UTEX LB 985</strain>
    </source>
</reference>
<dbReference type="EMBL" id="HBGU01053887">
    <property type="protein sequence ID" value="CAD9502168.1"/>
    <property type="molecule type" value="Transcribed_RNA"/>
</dbReference>
<dbReference type="AlphaFoldDB" id="A0A7S2HXK0"/>
<organism evidence="1">
    <name type="scientific">Haptolina brevifila</name>
    <dbReference type="NCBI Taxonomy" id="156173"/>
    <lineage>
        <taxon>Eukaryota</taxon>
        <taxon>Haptista</taxon>
        <taxon>Haptophyta</taxon>
        <taxon>Prymnesiophyceae</taxon>
        <taxon>Prymnesiales</taxon>
        <taxon>Prymnesiaceae</taxon>
        <taxon>Haptolina</taxon>
    </lineage>
</organism>
<evidence type="ECO:0000313" key="1">
    <source>
        <dbReference type="EMBL" id="CAD9502168.1"/>
    </source>
</evidence>
<proteinExistence type="predicted"/>
<accession>A0A7S2HXK0</accession>
<evidence type="ECO:0008006" key="2">
    <source>
        <dbReference type="Google" id="ProtNLM"/>
    </source>
</evidence>
<protein>
    <recommendedName>
        <fullName evidence="2">Fe2OG dioxygenase domain-containing protein</fullName>
    </recommendedName>
</protein>